<dbReference type="Proteomes" id="UP000530660">
    <property type="component" value="Unassembled WGS sequence"/>
</dbReference>
<keyword evidence="4" id="KW-1185">Reference proteome</keyword>
<proteinExistence type="inferred from homology"/>
<sequence>MFRHSVREVLNRVGDWLRSRRLVGIDEAGNRYYEAYQGAGLPLRRYRERAGQTGWFSLTAPGDYAGEGADSINILWWQWLVGVRTGPPTTEELVKLHRQQLQMRERVAKLAEKTYGDARQVEAESLNVQARLTVWSARSQQLDGRARVTPVSAEALLASGTVYREWVSGQGHKVSSKERPSESSSATDADRGKTSAEAETAAANEPPIWVSSRRRPRS</sequence>
<dbReference type="PANTHER" id="PTHR32470">
    <property type="entry name" value="ADH DEHYDROGENASE [UBIQUINONE] 1 ALPHA SUBCOMPLEX ASSEMBLY FACTOR 2"/>
    <property type="match status" value="1"/>
</dbReference>
<evidence type="ECO:0008006" key="5">
    <source>
        <dbReference type="Google" id="ProtNLM"/>
    </source>
</evidence>
<comment type="similarity">
    <text evidence="1">Belongs to the complex I NDUFA12 subunit family.</text>
</comment>
<feature type="region of interest" description="Disordered" evidence="2">
    <location>
        <begin position="169"/>
        <end position="218"/>
    </location>
</feature>
<accession>A0A7J7IGS6</accession>
<evidence type="ECO:0000313" key="4">
    <source>
        <dbReference type="Proteomes" id="UP000530660"/>
    </source>
</evidence>
<name>A0A7J7IGS6_9RHOD</name>
<evidence type="ECO:0000313" key="3">
    <source>
        <dbReference type="EMBL" id="KAF6001934.1"/>
    </source>
</evidence>
<organism evidence="3 4">
    <name type="scientific">Cyanidiococcus yangmingshanensis</name>
    <dbReference type="NCBI Taxonomy" id="2690220"/>
    <lineage>
        <taxon>Eukaryota</taxon>
        <taxon>Rhodophyta</taxon>
        <taxon>Bangiophyceae</taxon>
        <taxon>Cyanidiales</taxon>
        <taxon>Cyanidiaceae</taxon>
        <taxon>Cyanidiococcus</taxon>
    </lineage>
</organism>
<protein>
    <recommendedName>
        <fullName evidence="5">NADH dehydrogenase [ubiquinone] 1 alpha subcomplex subunit 12</fullName>
    </recommendedName>
</protein>
<comment type="caution">
    <text evidence="3">The sequence shown here is derived from an EMBL/GenBank/DDBJ whole genome shotgun (WGS) entry which is preliminary data.</text>
</comment>
<evidence type="ECO:0000256" key="1">
    <source>
        <dbReference type="ARBA" id="ARBA00007355"/>
    </source>
</evidence>
<dbReference type="AlphaFoldDB" id="A0A7J7IGS6"/>
<dbReference type="GO" id="GO:0032981">
    <property type="term" value="P:mitochondrial respiratory chain complex I assembly"/>
    <property type="evidence" value="ECO:0007669"/>
    <property type="project" value="TreeGrafter"/>
</dbReference>
<dbReference type="GO" id="GO:0005739">
    <property type="term" value="C:mitochondrion"/>
    <property type="evidence" value="ECO:0007669"/>
    <property type="project" value="TreeGrafter"/>
</dbReference>
<dbReference type="InterPro" id="IPR052618">
    <property type="entry name" value="ComplexI_NDUFA12"/>
</dbReference>
<dbReference type="OrthoDB" id="274641at2759"/>
<dbReference type="PANTHER" id="PTHR32470:SF2">
    <property type="entry name" value="NADH DEHYDROGENASE [UBIQUINONE] 1 ALPHA SUBCOMPLEX ASSEMBLY FACTOR 2"/>
    <property type="match status" value="1"/>
</dbReference>
<dbReference type="GO" id="GO:0045271">
    <property type="term" value="C:respiratory chain complex I"/>
    <property type="evidence" value="ECO:0007669"/>
    <property type="project" value="InterPro"/>
</dbReference>
<reference evidence="3 4" key="1">
    <citation type="journal article" date="2020" name="J. Phycol.">
        <title>Comparative genome analysis reveals Cyanidiococcus gen. nov., a new extremophilic red algal genus sister to Cyanidioschyzon (Cyanidioschyzonaceae, Rhodophyta).</title>
        <authorList>
            <person name="Liu S.-L."/>
            <person name="Chiang Y.-R."/>
            <person name="Yoon H.S."/>
            <person name="Fu H.-Y."/>
        </authorList>
    </citation>
    <scope>NUCLEOTIDE SEQUENCE [LARGE SCALE GENOMIC DNA]</scope>
    <source>
        <strain evidence="3 4">THAL066</strain>
    </source>
</reference>
<dbReference type="EMBL" id="VWRR01000012">
    <property type="protein sequence ID" value="KAF6001934.1"/>
    <property type="molecule type" value="Genomic_DNA"/>
</dbReference>
<gene>
    <name evidence="3" type="ORF">F1559_001748</name>
</gene>
<dbReference type="InterPro" id="IPR007763">
    <property type="entry name" value="NDUFA12"/>
</dbReference>
<dbReference type="Pfam" id="PF05071">
    <property type="entry name" value="NDUFA12"/>
    <property type="match status" value="1"/>
</dbReference>
<evidence type="ECO:0000256" key="2">
    <source>
        <dbReference type="SAM" id="MobiDB-lite"/>
    </source>
</evidence>